<dbReference type="RefSeq" id="WP_100564514.1">
    <property type="nucleotide sequence ID" value="NZ_CP046027.1"/>
</dbReference>
<dbReference type="EMBL" id="WJXO01000001">
    <property type="protein sequence ID" value="MRN37230.1"/>
    <property type="molecule type" value="Genomic_DNA"/>
</dbReference>
<protein>
    <submittedName>
        <fullName evidence="1">Uncharacterized protein</fullName>
    </submittedName>
</protein>
<evidence type="ECO:0000313" key="1">
    <source>
        <dbReference type="EMBL" id="MRN37230.1"/>
    </source>
</evidence>
<organism evidence="1 2">
    <name type="scientific">Neisseria brasiliensis</name>
    <dbReference type="NCBI Taxonomy" id="2666100"/>
    <lineage>
        <taxon>Bacteria</taxon>
        <taxon>Pseudomonadati</taxon>
        <taxon>Pseudomonadota</taxon>
        <taxon>Betaproteobacteria</taxon>
        <taxon>Neisseriales</taxon>
        <taxon>Neisseriaceae</taxon>
        <taxon>Neisseria</taxon>
    </lineage>
</organism>
<sequence length="63" mass="7346">MNEYITLQQVKELWTLPGKKPPSTTTIWHRRRAGLIPAPKLVGRDNLFKRDDVIKLRDEYLAG</sequence>
<comment type="caution">
    <text evidence="1">The sequence shown here is derived from an EMBL/GenBank/DDBJ whole genome shotgun (WGS) entry which is preliminary data.</text>
</comment>
<accession>A0A5Q3RVE4</accession>
<proteinExistence type="predicted"/>
<dbReference type="AlphaFoldDB" id="A0A5Q3RVE4"/>
<reference evidence="1" key="1">
    <citation type="journal article" name="Emerg. Infect. Dis.">
        <title>Two cases of a newly characterized neisseria species.</title>
        <authorList>
            <person name="Mustapha M."/>
            <person name="Lemos A.P.S."/>
            <person name="Harrison L.H."/>
            <person name="Vantyne D."/>
            <person name="Sacchi C.T."/>
        </authorList>
    </citation>
    <scope>NUCLEOTIDE SEQUENCE</scope>
    <source>
        <strain evidence="1">N.95.16</strain>
    </source>
</reference>
<evidence type="ECO:0000313" key="2">
    <source>
        <dbReference type="Proteomes" id="UP000486297"/>
    </source>
</evidence>
<dbReference type="Proteomes" id="UP000486297">
    <property type="component" value="Unassembled WGS sequence"/>
</dbReference>
<name>A0A5Q3RVE4_9NEIS</name>
<gene>
    <name evidence="1" type="ORF">GJU80_01580</name>
</gene>
<keyword evidence="2" id="KW-1185">Reference proteome</keyword>